<dbReference type="Proteomes" id="UP000800035">
    <property type="component" value="Unassembled WGS sequence"/>
</dbReference>
<accession>A0A6A5T6V1</accession>
<gene>
    <name evidence="1" type="ORF">CC80DRAFT_318414</name>
</gene>
<dbReference type="EMBL" id="ML977065">
    <property type="protein sequence ID" value="KAF1948301.1"/>
    <property type="molecule type" value="Genomic_DNA"/>
</dbReference>
<evidence type="ECO:0000313" key="1">
    <source>
        <dbReference type="EMBL" id="KAF1948301.1"/>
    </source>
</evidence>
<proteinExistence type="predicted"/>
<sequence length="170" mass="19400">MQEAPFCRPHIFHTYEEAISKPGLSVRATGDLEHFPNLNNARKFERSMANARIIGLFPPNGATNNTRVKLEDISNIRYKLGRRSPPSNSRWPQLELPTTRSIAASCPTSTVVLLVTSSTLPTCDNNRYKFGPRIPPSNPRWPQFQRQQIGPVYINLIISFSRSLRTRRRL</sequence>
<protein>
    <submittedName>
        <fullName evidence="1">Uncharacterized protein</fullName>
    </submittedName>
</protein>
<keyword evidence="2" id="KW-1185">Reference proteome</keyword>
<name>A0A6A5T6V1_9PLEO</name>
<dbReference type="AlphaFoldDB" id="A0A6A5T6V1"/>
<dbReference type="OrthoDB" id="417481at2759"/>
<reference evidence="1" key="1">
    <citation type="journal article" date="2020" name="Stud. Mycol.">
        <title>101 Dothideomycetes genomes: a test case for predicting lifestyles and emergence of pathogens.</title>
        <authorList>
            <person name="Haridas S."/>
            <person name="Albert R."/>
            <person name="Binder M."/>
            <person name="Bloem J."/>
            <person name="Labutti K."/>
            <person name="Salamov A."/>
            <person name="Andreopoulos B."/>
            <person name="Baker S."/>
            <person name="Barry K."/>
            <person name="Bills G."/>
            <person name="Bluhm B."/>
            <person name="Cannon C."/>
            <person name="Castanera R."/>
            <person name="Culley D."/>
            <person name="Daum C."/>
            <person name="Ezra D."/>
            <person name="Gonzalez J."/>
            <person name="Henrissat B."/>
            <person name="Kuo A."/>
            <person name="Liang C."/>
            <person name="Lipzen A."/>
            <person name="Lutzoni F."/>
            <person name="Magnuson J."/>
            <person name="Mondo S."/>
            <person name="Nolan M."/>
            <person name="Ohm R."/>
            <person name="Pangilinan J."/>
            <person name="Park H.-J."/>
            <person name="Ramirez L."/>
            <person name="Alfaro M."/>
            <person name="Sun H."/>
            <person name="Tritt A."/>
            <person name="Yoshinaga Y."/>
            <person name="Zwiers L.-H."/>
            <person name="Turgeon B."/>
            <person name="Goodwin S."/>
            <person name="Spatafora J."/>
            <person name="Crous P."/>
            <person name="Grigoriev I."/>
        </authorList>
    </citation>
    <scope>NUCLEOTIDE SEQUENCE</scope>
    <source>
        <strain evidence="1">CBS 675.92</strain>
    </source>
</reference>
<evidence type="ECO:0000313" key="2">
    <source>
        <dbReference type="Proteomes" id="UP000800035"/>
    </source>
</evidence>
<organism evidence="1 2">
    <name type="scientific">Byssothecium circinans</name>
    <dbReference type="NCBI Taxonomy" id="147558"/>
    <lineage>
        <taxon>Eukaryota</taxon>
        <taxon>Fungi</taxon>
        <taxon>Dikarya</taxon>
        <taxon>Ascomycota</taxon>
        <taxon>Pezizomycotina</taxon>
        <taxon>Dothideomycetes</taxon>
        <taxon>Pleosporomycetidae</taxon>
        <taxon>Pleosporales</taxon>
        <taxon>Massarineae</taxon>
        <taxon>Massarinaceae</taxon>
        <taxon>Byssothecium</taxon>
    </lineage>
</organism>